<keyword evidence="1" id="KW-0812">Transmembrane</keyword>
<gene>
    <name evidence="2" type="ORF">AVLFYP127_01593</name>
</gene>
<dbReference type="RefSeq" id="WP_156328666.1">
    <property type="nucleotide sequence ID" value="NZ_CACRSW010000007.1"/>
</dbReference>
<evidence type="ECO:0000313" key="2">
    <source>
        <dbReference type="EMBL" id="VYS85500.1"/>
    </source>
</evidence>
<name>A0A6N2S1N2_9FIRM</name>
<keyword evidence="1" id="KW-1133">Transmembrane helix</keyword>
<feature type="transmembrane region" description="Helical" evidence="1">
    <location>
        <begin position="183"/>
        <end position="205"/>
    </location>
</feature>
<feature type="transmembrane region" description="Helical" evidence="1">
    <location>
        <begin position="118"/>
        <end position="138"/>
    </location>
</feature>
<feature type="transmembrane region" description="Helical" evidence="1">
    <location>
        <begin position="78"/>
        <end position="98"/>
    </location>
</feature>
<evidence type="ECO:0008006" key="3">
    <source>
        <dbReference type="Google" id="ProtNLM"/>
    </source>
</evidence>
<keyword evidence="1" id="KW-0472">Membrane</keyword>
<accession>A0A6N2S1N2</accession>
<feature type="transmembrane region" description="Helical" evidence="1">
    <location>
        <begin position="15"/>
        <end position="46"/>
    </location>
</feature>
<dbReference type="EMBL" id="CACRSW010000007">
    <property type="protein sequence ID" value="VYS85500.1"/>
    <property type="molecule type" value="Genomic_DNA"/>
</dbReference>
<evidence type="ECO:0000256" key="1">
    <source>
        <dbReference type="SAM" id="Phobius"/>
    </source>
</evidence>
<proteinExistence type="predicted"/>
<feature type="transmembrane region" description="Helical" evidence="1">
    <location>
        <begin position="145"/>
        <end position="163"/>
    </location>
</feature>
<dbReference type="Pfam" id="PF13346">
    <property type="entry name" value="ABC2_membrane_5"/>
    <property type="match status" value="1"/>
</dbReference>
<dbReference type="InterPro" id="IPR025699">
    <property type="entry name" value="ABC2_memb-like"/>
</dbReference>
<dbReference type="AlphaFoldDB" id="A0A6N2S1N2"/>
<organism evidence="2">
    <name type="scientific">Anaerococcus vaginalis</name>
    <dbReference type="NCBI Taxonomy" id="33037"/>
    <lineage>
        <taxon>Bacteria</taxon>
        <taxon>Bacillati</taxon>
        <taxon>Bacillota</taxon>
        <taxon>Tissierellia</taxon>
        <taxon>Tissierellales</taxon>
        <taxon>Peptoniphilaceae</taxon>
        <taxon>Anaerococcus</taxon>
    </lineage>
</organism>
<sequence length="217" mass="24455">MNALLRKEMRLSALILTYLFIAFGFMALLPGYPILCGVFFITLGIYQSFQSAREANDIVYTALLPVAKSDVVKGKFQFVIFIELCGFIVMTICTFVRMTILFDSQVYRDNALMNANPFFLGTALILFGLFNVIFVGGFFKTGYKIGNPFILYMVAAFITIGISETLHHIPGLEALNAFGFDEIFLQIILLLSGIIVFLFMTYLAFRKATIDFEKIDL</sequence>
<protein>
    <recommendedName>
        <fullName evidence="3">ABC-2 family transporter protein</fullName>
    </recommendedName>
</protein>
<reference evidence="2" key="1">
    <citation type="submission" date="2019-11" db="EMBL/GenBank/DDBJ databases">
        <authorList>
            <person name="Feng L."/>
        </authorList>
    </citation>
    <scope>NUCLEOTIDE SEQUENCE</scope>
    <source>
        <strain evidence="2">AvaginalisLFYP127</strain>
    </source>
</reference>